<accession>A0A1G7DQM9</accession>
<evidence type="ECO:0000259" key="4">
    <source>
        <dbReference type="PROSITE" id="PS50110"/>
    </source>
</evidence>
<dbReference type="InterPro" id="IPR011006">
    <property type="entry name" value="CheY-like_superfamily"/>
</dbReference>
<proteinExistence type="predicted"/>
<evidence type="ECO:0000259" key="5">
    <source>
        <dbReference type="PROSITE" id="PS51755"/>
    </source>
</evidence>
<dbReference type="RefSeq" id="WP_091040639.1">
    <property type="nucleotide sequence ID" value="NZ_FNAD01000027.1"/>
</dbReference>
<evidence type="ECO:0000256" key="1">
    <source>
        <dbReference type="ARBA" id="ARBA00023125"/>
    </source>
</evidence>
<dbReference type="PANTHER" id="PTHR48111:SF36">
    <property type="entry name" value="TRANSCRIPTIONAL REGULATORY PROTEIN CUTR"/>
    <property type="match status" value="1"/>
</dbReference>
<dbReference type="EMBL" id="FNAD01000027">
    <property type="protein sequence ID" value="SDE53844.1"/>
    <property type="molecule type" value="Genomic_DNA"/>
</dbReference>
<dbReference type="Gene3D" id="6.10.250.690">
    <property type="match status" value="1"/>
</dbReference>
<gene>
    <name evidence="6" type="ORF">SAMN05216270_12738</name>
</gene>
<reference evidence="7" key="1">
    <citation type="submission" date="2016-10" db="EMBL/GenBank/DDBJ databases">
        <authorList>
            <person name="Varghese N."/>
            <person name="Submissions S."/>
        </authorList>
    </citation>
    <scope>NUCLEOTIDE SEQUENCE [LARGE SCALE GENOMIC DNA]</scope>
    <source>
        <strain evidence="7">CGMCC 4.3516</strain>
    </source>
</reference>
<evidence type="ECO:0000256" key="2">
    <source>
        <dbReference type="PROSITE-ProRule" id="PRU00169"/>
    </source>
</evidence>
<dbReference type="Gene3D" id="3.40.50.2300">
    <property type="match status" value="1"/>
</dbReference>
<name>A0A1G7DQM9_9ACTN</name>
<protein>
    <submittedName>
        <fullName evidence="6">DNA-binding response regulator, OmpR family, contains REC and winged-helix (WHTH) domain</fullName>
    </submittedName>
</protein>
<dbReference type="CDD" id="cd00383">
    <property type="entry name" value="trans_reg_C"/>
    <property type="match status" value="1"/>
</dbReference>
<dbReference type="InterPro" id="IPR039420">
    <property type="entry name" value="WalR-like"/>
</dbReference>
<evidence type="ECO:0000256" key="3">
    <source>
        <dbReference type="PROSITE-ProRule" id="PRU01091"/>
    </source>
</evidence>
<sequence>MRILLVEDDRDLGPVLALGLRNEAYAVDLATTCAEAEELLCCNDFDVACLDLGLPDGDGMDLVRRLGTDPALRRPRRLLVLTARDAVDDRVAGLDAGADDYLVKPFSFQELAARLRALSRRADVSGALIDVGDLRLDAAAHRAWRGGRELRLTPREFSMLRYFMHHPGRTVTAEDLLEHVWDANADPFTASVRVILSRLRRKLGEPGLLETVTGVGYRLVASP</sequence>
<feature type="domain" description="Response regulatory" evidence="4">
    <location>
        <begin position="2"/>
        <end position="119"/>
    </location>
</feature>
<dbReference type="Gene3D" id="1.10.10.10">
    <property type="entry name" value="Winged helix-like DNA-binding domain superfamily/Winged helix DNA-binding domain"/>
    <property type="match status" value="1"/>
</dbReference>
<dbReference type="PANTHER" id="PTHR48111">
    <property type="entry name" value="REGULATOR OF RPOS"/>
    <property type="match status" value="1"/>
</dbReference>
<dbReference type="GO" id="GO:0032993">
    <property type="term" value="C:protein-DNA complex"/>
    <property type="evidence" value="ECO:0007669"/>
    <property type="project" value="TreeGrafter"/>
</dbReference>
<keyword evidence="7" id="KW-1185">Reference proteome</keyword>
<dbReference type="GO" id="GO:0006355">
    <property type="term" value="P:regulation of DNA-templated transcription"/>
    <property type="evidence" value="ECO:0007669"/>
    <property type="project" value="InterPro"/>
</dbReference>
<dbReference type="Pfam" id="PF00072">
    <property type="entry name" value="Response_reg"/>
    <property type="match status" value="1"/>
</dbReference>
<dbReference type="GO" id="GO:0000156">
    <property type="term" value="F:phosphorelay response regulator activity"/>
    <property type="evidence" value="ECO:0007669"/>
    <property type="project" value="TreeGrafter"/>
</dbReference>
<dbReference type="Proteomes" id="UP000198949">
    <property type="component" value="Unassembled WGS sequence"/>
</dbReference>
<dbReference type="SUPFAM" id="SSF52172">
    <property type="entry name" value="CheY-like"/>
    <property type="match status" value="1"/>
</dbReference>
<dbReference type="PROSITE" id="PS50110">
    <property type="entry name" value="RESPONSE_REGULATORY"/>
    <property type="match status" value="1"/>
</dbReference>
<evidence type="ECO:0000313" key="7">
    <source>
        <dbReference type="Proteomes" id="UP000198949"/>
    </source>
</evidence>
<dbReference type="SMART" id="SM00862">
    <property type="entry name" value="Trans_reg_C"/>
    <property type="match status" value="1"/>
</dbReference>
<dbReference type="InterPro" id="IPR036388">
    <property type="entry name" value="WH-like_DNA-bd_sf"/>
</dbReference>
<dbReference type="PROSITE" id="PS51755">
    <property type="entry name" value="OMPR_PHOB"/>
    <property type="match status" value="1"/>
</dbReference>
<dbReference type="GO" id="GO:0000976">
    <property type="term" value="F:transcription cis-regulatory region binding"/>
    <property type="evidence" value="ECO:0007669"/>
    <property type="project" value="TreeGrafter"/>
</dbReference>
<keyword evidence="2" id="KW-0597">Phosphoprotein</keyword>
<dbReference type="OrthoDB" id="3229809at2"/>
<organism evidence="6 7">
    <name type="scientific">Glycomyces harbinensis</name>
    <dbReference type="NCBI Taxonomy" id="58114"/>
    <lineage>
        <taxon>Bacteria</taxon>
        <taxon>Bacillati</taxon>
        <taxon>Actinomycetota</taxon>
        <taxon>Actinomycetes</taxon>
        <taxon>Glycomycetales</taxon>
        <taxon>Glycomycetaceae</taxon>
        <taxon>Glycomyces</taxon>
    </lineage>
</organism>
<dbReference type="GO" id="GO:0005829">
    <property type="term" value="C:cytosol"/>
    <property type="evidence" value="ECO:0007669"/>
    <property type="project" value="TreeGrafter"/>
</dbReference>
<feature type="modified residue" description="4-aspartylphosphate" evidence="2">
    <location>
        <position position="51"/>
    </location>
</feature>
<dbReference type="Pfam" id="PF00486">
    <property type="entry name" value="Trans_reg_C"/>
    <property type="match status" value="1"/>
</dbReference>
<evidence type="ECO:0000313" key="6">
    <source>
        <dbReference type="EMBL" id="SDE53844.1"/>
    </source>
</evidence>
<dbReference type="AlphaFoldDB" id="A0A1G7DQM9"/>
<dbReference type="InterPro" id="IPR001789">
    <property type="entry name" value="Sig_transdc_resp-reg_receiver"/>
</dbReference>
<feature type="DNA-binding region" description="OmpR/PhoB-type" evidence="3">
    <location>
        <begin position="126"/>
        <end position="221"/>
    </location>
</feature>
<dbReference type="InterPro" id="IPR001867">
    <property type="entry name" value="OmpR/PhoB-type_DNA-bd"/>
</dbReference>
<keyword evidence="1 3" id="KW-0238">DNA-binding</keyword>
<feature type="domain" description="OmpR/PhoB-type" evidence="5">
    <location>
        <begin position="126"/>
        <end position="221"/>
    </location>
</feature>
<dbReference type="SMART" id="SM00448">
    <property type="entry name" value="REC"/>
    <property type="match status" value="1"/>
</dbReference>
<dbReference type="STRING" id="58114.SAMN05216270_12738"/>